<evidence type="ECO:0000313" key="1">
    <source>
        <dbReference type="EMBL" id="KJH39917.1"/>
    </source>
</evidence>
<dbReference type="Proteomes" id="UP000053766">
    <property type="component" value="Unassembled WGS sequence"/>
</dbReference>
<accession>A0A0D8X7Z9</accession>
<reference evidence="2" key="2">
    <citation type="journal article" date="2016" name="Sci. Rep.">
        <title>Dictyocaulus viviparus genome, variome and transcriptome elucidate lungworm biology and support future intervention.</title>
        <authorList>
            <person name="McNulty S.N."/>
            <person name="Strube C."/>
            <person name="Rosa B.A."/>
            <person name="Martin J.C."/>
            <person name="Tyagi R."/>
            <person name="Choi Y.J."/>
            <person name="Wang Q."/>
            <person name="Hallsworth Pepin K."/>
            <person name="Zhang X."/>
            <person name="Ozersky P."/>
            <person name="Wilson R.K."/>
            <person name="Sternberg P.W."/>
            <person name="Gasser R.B."/>
            <person name="Mitreva M."/>
        </authorList>
    </citation>
    <scope>NUCLEOTIDE SEQUENCE [LARGE SCALE GENOMIC DNA]</scope>
    <source>
        <strain evidence="2">HannoverDv2000</strain>
    </source>
</reference>
<dbReference type="OrthoDB" id="5865932at2759"/>
<keyword evidence="2" id="KW-1185">Reference proteome</keyword>
<evidence type="ECO:0000313" key="2">
    <source>
        <dbReference type="Proteomes" id="UP000053766"/>
    </source>
</evidence>
<sequence length="122" mass="13846">MGPWKPDFYLKQYGFSVSMSLQSSAFLLHHGEIIQKFTSDTAMVTTIGAEARVSFVNVPFDVCLTIQSGDVYISSVKTDETTKKPRTKKTLTRSRTHRGITFRLDEQMTKKCNLLRDLPPLN</sequence>
<dbReference type="AlphaFoldDB" id="A0A0D8X7Z9"/>
<dbReference type="STRING" id="29172.A0A0D8X7Z9"/>
<dbReference type="EMBL" id="KN719250">
    <property type="protein sequence ID" value="KJH39917.1"/>
    <property type="molecule type" value="Genomic_DNA"/>
</dbReference>
<protein>
    <submittedName>
        <fullName evidence="1">Uncharacterized protein</fullName>
    </submittedName>
</protein>
<proteinExistence type="predicted"/>
<name>A0A0D8X7Z9_DICVI</name>
<reference evidence="1 2" key="1">
    <citation type="submission" date="2013-11" db="EMBL/GenBank/DDBJ databases">
        <title>Draft genome of the bovine lungworm Dictyocaulus viviparus.</title>
        <authorList>
            <person name="Mitreva M."/>
        </authorList>
    </citation>
    <scope>NUCLEOTIDE SEQUENCE [LARGE SCALE GENOMIC DNA]</scope>
    <source>
        <strain evidence="1 2">HannoverDv2000</strain>
    </source>
</reference>
<organism evidence="1 2">
    <name type="scientific">Dictyocaulus viviparus</name>
    <name type="common">Bovine lungworm</name>
    <dbReference type="NCBI Taxonomy" id="29172"/>
    <lineage>
        <taxon>Eukaryota</taxon>
        <taxon>Metazoa</taxon>
        <taxon>Ecdysozoa</taxon>
        <taxon>Nematoda</taxon>
        <taxon>Chromadorea</taxon>
        <taxon>Rhabditida</taxon>
        <taxon>Rhabditina</taxon>
        <taxon>Rhabditomorpha</taxon>
        <taxon>Strongyloidea</taxon>
        <taxon>Metastrongylidae</taxon>
        <taxon>Dictyocaulus</taxon>
    </lineage>
</organism>
<gene>
    <name evidence="1" type="ORF">DICVIV_14179</name>
</gene>